<dbReference type="InterPro" id="IPR057336">
    <property type="entry name" value="GerAC_N"/>
</dbReference>
<reference evidence="3" key="1">
    <citation type="submission" date="2015-07" db="EMBL/GenBank/DDBJ databases">
        <title>Fjat-10036 dsm4.</title>
        <authorList>
            <person name="Liu B."/>
            <person name="Wang J."/>
            <person name="Zhu Y."/>
            <person name="Liu G."/>
            <person name="Chen Q."/>
            <person name="Chen Z."/>
            <person name="Lan J."/>
            <person name="Che J."/>
            <person name="Ge C."/>
            <person name="Shi H."/>
            <person name="Pan Z."/>
            <person name="Liu X."/>
        </authorList>
    </citation>
    <scope>NUCLEOTIDE SEQUENCE [LARGE SCALE GENOMIC DNA]</scope>
    <source>
        <strain evidence="3">DSM 4</strain>
    </source>
</reference>
<gene>
    <name evidence="2" type="ORF">AF332_27265</name>
</gene>
<dbReference type="RefSeq" id="WP_053437512.1">
    <property type="nucleotide sequence ID" value="NZ_LGUF01000007.1"/>
</dbReference>
<dbReference type="OrthoDB" id="2433998at2"/>
<evidence type="ECO:0000313" key="2">
    <source>
        <dbReference type="EMBL" id="KON90136.1"/>
    </source>
</evidence>
<feature type="domain" description="Spore germination protein N-terminal" evidence="1">
    <location>
        <begin position="1"/>
        <end position="65"/>
    </location>
</feature>
<keyword evidence="3" id="KW-1185">Reference proteome</keyword>
<protein>
    <recommendedName>
        <fullName evidence="1">Spore germination protein N-terminal domain-containing protein</fullName>
    </recommendedName>
</protein>
<evidence type="ECO:0000313" key="3">
    <source>
        <dbReference type="Proteomes" id="UP000037109"/>
    </source>
</evidence>
<dbReference type="PATRIC" id="fig|1459.3.peg.6007"/>
<dbReference type="Proteomes" id="UP000037109">
    <property type="component" value="Unassembled WGS sequence"/>
</dbReference>
<name>A0A0M0GL26_SPOGL</name>
<organism evidence="2 3">
    <name type="scientific">Sporosarcina globispora</name>
    <name type="common">Bacillus globisporus</name>
    <dbReference type="NCBI Taxonomy" id="1459"/>
    <lineage>
        <taxon>Bacteria</taxon>
        <taxon>Bacillati</taxon>
        <taxon>Bacillota</taxon>
        <taxon>Bacilli</taxon>
        <taxon>Bacillales</taxon>
        <taxon>Caryophanaceae</taxon>
        <taxon>Sporosarcina</taxon>
    </lineage>
</organism>
<dbReference type="Pfam" id="PF25198">
    <property type="entry name" value="Spore_GerAC_N"/>
    <property type="match status" value="1"/>
</dbReference>
<evidence type="ECO:0000259" key="1">
    <source>
        <dbReference type="Pfam" id="PF25198"/>
    </source>
</evidence>
<sequence>MNSMTDKELFYGQTETILIGEKVATEDNRPLLEYFVRRPDIQRTSYLSVAIPAAYQVLEFKPKVEQ</sequence>
<accession>A0A0M0GL26</accession>
<proteinExistence type="predicted"/>
<dbReference type="EMBL" id="LGUF01000007">
    <property type="protein sequence ID" value="KON90136.1"/>
    <property type="molecule type" value="Genomic_DNA"/>
</dbReference>
<comment type="caution">
    <text evidence="2">The sequence shown here is derived from an EMBL/GenBank/DDBJ whole genome shotgun (WGS) entry which is preliminary data.</text>
</comment>
<dbReference type="AlphaFoldDB" id="A0A0M0GL26"/>